<evidence type="ECO:0000256" key="1">
    <source>
        <dbReference type="SAM" id="MobiDB-lite"/>
    </source>
</evidence>
<keyword evidence="4" id="KW-1185">Reference proteome</keyword>
<name>A0A0L7QM64_9HYME</name>
<accession>A0A0L7QM64</accession>
<evidence type="ECO:0000313" key="3">
    <source>
        <dbReference type="EMBL" id="KOC59685.1"/>
    </source>
</evidence>
<sequence length="236" mass="26340">MSTPLRNAKKNNKGLGGQGKLTDKVIGELSKYYGNAIRNNKNNTEAMKNAILATLYHKCSTDAHPQHQFCPEGTDSWQKAKSDKKLNDYKHKRALPEDVFKAILPIYGDLSNEDLLTRCIGGYTQNANESYNNLIWKIAPKTGFSGTEIVEIATYLSVCIFNNGLKPLLSFMAQLDIQVGKRAEAACAAEDERRSHDAEVDAKRSKESRINRRIAEQQQADTDEALETSYYAAGNF</sequence>
<dbReference type="Proteomes" id="UP000053825">
    <property type="component" value="Unassembled WGS sequence"/>
</dbReference>
<dbReference type="AlphaFoldDB" id="A0A0L7QM64"/>
<proteinExistence type="predicted"/>
<dbReference type="EMBL" id="KQ414894">
    <property type="protein sequence ID" value="KOC59685.1"/>
    <property type="molecule type" value="Genomic_DNA"/>
</dbReference>
<gene>
    <name evidence="3" type="ORF">WH47_09666</name>
</gene>
<dbReference type="InterPro" id="IPR049012">
    <property type="entry name" value="Mutator_transp_dom"/>
</dbReference>
<feature type="region of interest" description="Disordered" evidence="1">
    <location>
        <begin position="1"/>
        <end position="20"/>
    </location>
</feature>
<feature type="domain" description="Mutator-like transposase" evidence="2">
    <location>
        <begin position="4"/>
        <end position="77"/>
    </location>
</feature>
<dbReference type="Pfam" id="PF20700">
    <property type="entry name" value="Mutator"/>
    <property type="match status" value="1"/>
</dbReference>
<reference evidence="3 4" key="1">
    <citation type="submission" date="2015-07" db="EMBL/GenBank/DDBJ databases">
        <title>The genome of Habropoda laboriosa.</title>
        <authorList>
            <person name="Pan H."/>
            <person name="Kapheim K."/>
        </authorList>
    </citation>
    <scope>NUCLEOTIDE SEQUENCE [LARGE SCALE GENOMIC DNA]</scope>
    <source>
        <strain evidence="3">0110345459</strain>
    </source>
</reference>
<evidence type="ECO:0000313" key="4">
    <source>
        <dbReference type="Proteomes" id="UP000053825"/>
    </source>
</evidence>
<feature type="region of interest" description="Disordered" evidence="1">
    <location>
        <begin position="191"/>
        <end position="221"/>
    </location>
</feature>
<dbReference type="OrthoDB" id="10060618at2759"/>
<organism evidence="3 4">
    <name type="scientific">Habropoda laboriosa</name>
    <dbReference type="NCBI Taxonomy" id="597456"/>
    <lineage>
        <taxon>Eukaryota</taxon>
        <taxon>Metazoa</taxon>
        <taxon>Ecdysozoa</taxon>
        <taxon>Arthropoda</taxon>
        <taxon>Hexapoda</taxon>
        <taxon>Insecta</taxon>
        <taxon>Pterygota</taxon>
        <taxon>Neoptera</taxon>
        <taxon>Endopterygota</taxon>
        <taxon>Hymenoptera</taxon>
        <taxon>Apocrita</taxon>
        <taxon>Aculeata</taxon>
        <taxon>Apoidea</taxon>
        <taxon>Anthophila</taxon>
        <taxon>Apidae</taxon>
        <taxon>Habropoda</taxon>
    </lineage>
</organism>
<feature type="compositionally biased region" description="Basic and acidic residues" evidence="1">
    <location>
        <begin position="191"/>
        <end position="215"/>
    </location>
</feature>
<evidence type="ECO:0000259" key="2">
    <source>
        <dbReference type="Pfam" id="PF20700"/>
    </source>
</evidence>
<protein>
    <recommendedName>
        <fullName evidence="2">Mutator-like transposase domain-containing protein</fullName>
    </recommendedName>
</protein>